<dbReference type="AlphaFoldDB" id="X1VX66"/>
<name>X1VX66_9ZZZZ</name>
<sequence>MGLSITVFDRSFSVESTAQSKISSFQNVNWNVTWGGAGQDYFTQVETDKDGNIYVIGGTSSFGNGEEDIVLQKYSCNGTLIWEKIWGGLYIDKISAITLDPHCNIYMTGYTRSFDAFGEDIILIKFNSSGSMEWYEQINLGGERGERGRG</sequence>
<dbReference type="PANTHER" id="PTHR42754">
    <property type="entry name" value="ENDOGLUCANASE"/>
    <property type="match status" value="1"/>
</dbReference>
<comment type="caution">
    <text evidence="1">The sequence shown here is derived from an EMBL/GenBank/DDBJ whole genome shotgun (WGS) entry which is preliminary data.</text>
</comment>
<proteinExistence type="predicted"/>
<evidence type="ECO:0000313" key="1">
    <source>
        <dbReference type="EMBL" id="GAJ16135.1"/>
    </source>
</evidence>
<reference evidence="1" key="1">
    <citation type="journal article" date="2014" name="Front. Microbiol.">
        <title>High frequency of phylogenetically diverse reductive dehalogenase-homologous genes in deep subseafloor sedimentary metagenomes.</title>
        <authorList>
            <person name="Kawai M."/>
            <person name="Futagami T."/>
            <person name="Toyoda A."/>
            <person name="Takaki Y."/>
            <person name="Nishi S."/>
            <person name="Hori S."/>
            <person name="Arai W."/>
            <person name="Tsubouchi T."/>
            <person name="Morono Y."/>
            <person name="Uchiyama I."/>
            <person name="Ito T."/>
            <person name="Fujiyama A."/>
            <person name="Inagaki F."/>
            <person name="Takami H."/>
        </authorList>
    </citation>
    <scope>NUCLEOTIDE SEQUENCE</scope>
    <source>
        <strain evidence="1">Expedition CK06-06</strain>
    </source>
</reference>
<dbReference type="PANTHER" id="PTHR42754:SF1">
    <property type="entry name" value="LIPOPROTEIN"/>
    <property type="match status" value="1"/>
</dbReference>
<gene>
    <name evidence="1" type="ORF">S12H4_44717</name>
</gene>
<dbReference type="SUPFAM" id="SSF101898">
    <property type="entry name" value="NHL repeat"/>
    <property type="match status" value="1"/>
</dbReference>
<evidence type="ECO:0008006" key="2">
    <source>
        <dbReference type="Google" id="ProtNLM"/>
    </source>
</evidence>
<accession>X1VX66</accession>
<dbReference type="EMBL" id="BARW01027578">
    <property type="protein sequence ID" value="GAJ16135.1"/>
    <property type="molecule type" value="Genomic_DNA"/>
</dbReference>
<protein>
    <recommendedName>
        <fullName evidence="2">Bulb-type lectin domain-containing protein</fullName>
    </recommendedName>
</protein>
<feature type="non-terminal residue" evidence="1">
    <location>
        <position position="150"/>
    </location>
</feature>
<organism evidence="1">
    <name type="scientific">marine sediment metagenome</name>
    <dbReference type="NCBI Taxonomy" id="412755"/>
    <lineage>
        <taxon>unclassified sequences</taxon>
        <taxon>metagenomes</taxon>
        <taxon>ecological metagenomes</taxon>
    </lineage>
</organism>